<evidence type="ECO:0000256" key="5">
    <source>
        <dbReference type="ARBA" id="ARBA00023049"/>
    </source>
</evidence>
<evidence type="ECO:0000256" key="3">
    <source>
        <dbReference type="ARBA" id="ARBA00022801"/>
    </source>
</evidence>
<keyword evidence="9" id="KW-1185">Reference proteome</keyword>
<name>A0A368NI96_9GAMM</name>
<dbReference type="Gene3D" id="1.25.40.10">
    <property type="entry name" value="Tetratricopeptide repeat domain"/>
    <property type="match status" value="1"/>
</dbReference>
<dbReference type="InterPro" id="IPR001915">
    <property type="entry name" value="Peptidase_M48"/>
</dbReference>
<organism evidence="8 9">
    <name type="scientific">Corallincola holothuriorum</name>
    <dbReference type="NCBI Taxonomy" id="2282215"/>
    <lineage>
        <taxon>Bacteria</taxon>
        <taxon>Pseudomonadati</taxon>
        <taxon>Pseudomonadota</taxon>
        <taxon>Gammaproteobacteria</taxon>
        <taxon>Alteromonadales</taxon>
        <taxon>Psychromonadaceae</taxon>
        <taxon>Corallincola</taxon>
    </lineage>
</organism>
<dbReference type="Proteomes" id="UP000252558">
    <property type="component" value="Unassembled WGS sequence"/>
</dbReference>
<evidence type="ECO:0000313" key="9">
    <source>
        <dbReference type="Proteomes" id="UP000252558"/>
    </source>
</evidence>
<evidence type="ECO:0000313" key="8">
    <source>
        <dbReference type="EMBL" id="RCU49455.1"/>
    </source>
</evidence>
<dbReference type="AlphaFoldDB" id="A0A368NI96"/>
<dbReference type="GO" id="GO:0046872">
    <property type="term" value="F:metal ion binding"/>
    <property type="evidence" value="ECO:0007669"/>
    <property type="project" value="UniProtKB-KW"/>
</dbReference>
<keyword evidence="5 6" id="KW-0482">Metalloprotease</keyword>
<reference evidence="8 9" key="1">
    <citation type="submission" date="2018-07" db="EMBL/GenBank/DDBJ databases">
        <title>Corallincola holothuriorum sp. nov., a new facultative anaerobe isolated from sea cucumber Apostichopus japonicus.</title>
        <authorList>
            <person name="Xia H."/>
        </authorList>
    </citation>
    <scope>NUCLEOTIDE SEQUENCE [LARGE SCALE GENOMIC DNA]</scope>
    <source>
        <strain evidence="8 9">C4</strain>
    </source>
</reference>
<dbReference type="PANTHER" id="PTHR22726">
    <property type="entry name" value="METALLOENDOPEPTIDASE OMA1"/>
    <property type="match status" value="1"/>
</dbReference>
<dbReference type="Pfam" id="PF01435">
    <property type="entry name" value="Peptidase_M48"/>
    <property type="match status" value="1"/>
</dbReference>
<evidence type="ECO:0000256" key="2">
    <source>
        <dbReference type="ARBA" id="ARBA00022723"/>
    </source>
</evidence>
<dbReference type="RefSeq" id="WP_114338451.1">
    <property type="nucleotide sequence ID" value="NZ_QPID01000006.1"/>
</dbReference>
<dbReference type="GO" id="GO:0004222">
    <property type="term" value="F:metalloendopeptidase activity"/>
    <property type="evidence" value="ECO:0007669"/>
    <property type="project" value="InterPro"/>
</dbReference>
<gene>
    <name evidence="8" type="ORF">DU002_11050</name>
</gene>
<keyword evidence="3 6" id="KW-0378">Hydrolase</keyword>
<dbReference type="SUPFAM" id="SSF48452">
    <property type="entry name" value="TPR-like"/>
    <property type="match status" value="1"/>
</dbReference>
<dbReference type="Gene3D" id="3.30.2010.10">
    <property type="entry name" value="Metalloproteases ('zincins'), catalytic domain"/>
    <property type="match status" value="1"/>
</dbReference>
<protein>
    <recommendedName>
        <fullName evidence="7">Peptidase M48 domain-containing protein</fullName>
    </recommendedName>
</protein>
<proteinExistence type="inferred from homology"/>
<keyword evidence="4 6" id="KW-0862">Zinc</keyword>
<keyword evidence="1 6" id="KW-0645">Protease</keyword>
<feature type="domain" description="Peptidase M48" evidence="7">
    <location>
        <begin position="75"/>
        <end position="244"/>
    </location>
</feature>
<evidence type="ECO:0000256" key="1">
    <source>
        <dbReference type="ARBA" id="ARBA00022670"/>
    </source>
</evidence>
<dbReference type="GO" id="GO:0051603">
    <property type="term" value="P:proteolysis involved in protein catabolic process"/>
    <property type="evidence" value="ECO:0007669"/>
    <property type="project" value="TreeGrafter"/>
</dbReference>
<comment type="caution">
    <text evidence="8">The sequence shown here is derived from an EMBL/GenBank/DDBJ whole genome shotgun (WGS) entry which is preliminary data.</text>
</comment>
<evidence type="ECO:0000256" key="6">
    <source>
        <dbReference type="RuleBase" id="RU003983"/>
    </source>
</evidence>
<dbReference type="OrthoDB" id="9810445at2"/>
<accession>A0A368NI96</accession>
<dbReference type="InterPro" id="IPR011990">
    <property type="entry name" value="TPR-like_helical_dom_sf"/>
</dbReference>
<dbReference type="CDD" id="cd07324">
    <property type="entry name" value="M48C_Oma1-like"/>
    <property type="match status" value="1"/>
</dbReference>
<evidence type="ECO:0000259" key="7">
    <source>
        <dbReference type="Pfam" id="PF01435"/>
    </source>
</evidence>
<sequence>MEVSRFFLAVAVIALFVNGCTSTAHHVSDVQSSPNSFGLLPGEHEVISRSDGMHKELSENGVLLAADNELQTYLDTLLFSLLSAEERQANIYHIYLTRLPDFNAFAIANGNIYLNIGLAAGLKSPEQLAFVMAHEIEHINRRHSYKTYYDTKQSLELASTLDILLLGTKLSYLGAYSSLASTSREFELDADTQALARLQRAGYATCLGPSALMRIKEVMPASNNADSTFASHPHIDLRIEELSAYYRTDCSNDKNQKEFKKIRQKIFALAIESMLHSDLPLMAQRTLSYAPDLLPGWKAHQLAALLHFQLAQQPIAAGKEKAAWQGRDFTDEDAAPYQSAVEENSVIAITEAKAALALNPNEAQLYKTLGTVTYYSEPVEAIAAFQNYLALKPKSRDAKYVRYQIEKLMKTKEVL</sequence>
<dbReference type="InterPro" id="IPR051156">
    <property type="entry name" value="Mito/Outer_Membr_Metalloprot"/>
</dbReference>
<dbReference type="EMBL" id="QPID01000006">
    <property type="protein sequence ID" value="RCU49455.1"/>
    <property type="molecule type" value="Genomic_DNA"/>
</dbReference>
<dbReference type="GO" id="GO:0016020">
    <property type="term" value="C:membrane"/>
    <property type="evidence" value="ECO:0007669"/>
    <property type="project" value="TreeGrafter"/>
</dbReference>
<dbReference type="PANTHER" id="PTHR22726:SF1">
    <property type="entry name" value="METALLOENDOPEPTIDASE OMA1, MITOCHONDRIAL"/>
    <property type="match status" value="1"/>
</dbReference>
<comment type="similarity">
    <text evidence="6">Belongs to the peptidase M48 family.</text>
</comment>
<evidence type="ECO:0000256" key="4">
    <source>
        <dbReference type="ARBA" id="ARBA00022833"/>
    </source>
</evidence>
<comment type="cofactor">
    <cofactor evidence="6">
        <name>Zn(2+)</name>
        <dbReference type="ChEBI" id="CHEBI:29105"/>
    </cofactor>
    <text evidence="6">Binds 1 zinc ion per subunit.</text>
</comment>
<keyword evidence="2" id="KW-0479">Metal-binding</keyword>